<dbReference type="EMBL" id="LAZR01000059">
    <property type="protein sequence ID" value="KKN97246.1"/>
    <property type="molecule type" value="Genomic_DNA"/>
</dbReference>
<dbReference type="InterPro" id="IPR036390">
    <property type="entry name" value="WH_DNA-bd_sf"/>
</dbReference>
<dbReference type="FunFam" id="1.10.10.10:FF:000001">
    <property type="entry name" value="LysR family transcriptional regulator"/>
    <property type="match status" value="1"/>
</dbReference>
<dbReference type="InterPro" id="IPR036388">
    <property type="entry name" value="WH-like_DNA-bd_sf"/>
</dbReference>
<keyword evidence="4" id="KW-0804">Transcription</keyword>
<proteinExistence type="inferred from homology"/>
<comment type="similarity">
    <text evidence="1">Belongs to the LysR transcriptional regulatory family.</text>
</comment>
<dbReference type="InterPro" id="IPR000847">
    <property type="entry name" value="LysR_HTH_N"/>
</dbReference>
<dbReference type="PANTHER" id="PTHR30126">
    <property type="entry name" value="HTH-TYPE TRANSCRIPTIONAL REGULATOR"/>
    <property type="match status" value="1"/>
</dbReference>
<gene>
    <name evidence="6" type="ORF">LCGC14_0159350</name>
</gene>
<dbReference type="Pfam" id="PF00126">
    <property type="entry name" value="HTH_1"/>
    <property type="match status" value="1"/>
</dbReference>
<dbReference type="CDD" id="cd05466">
    <property type="entry name" value="PBP2_LTTR_substrate"/>
    <property type="match status" value="1"/>
</dbReference>
<accession>A0A0F9XDY8</accession>
<dbReference type="GO" id="GO:0003700">
    <property type="term" value="F:DNA-binding transcription factor activity"/>
    <property type="evidence" value="ECO:0007669"/>
    <property type="project" value="InterPro"/>
</dbReference>
<name>A0A0F9XDY8_9ZZZZ</name>
<dbReference type="AlphaFoldDB" id="A0A0F9XDY8"/>
<protein>
    <recommendedName>
        <fullName evidence="5">HTH lysR-type domain-containing protein</fullName>
    </recommendedName>
</protein>
<organism evidence="6">
    <name type="scientific">marine sediment metagenome</name>
    <dbReference type="NCBI Taxonomy" id="412755"/>
    <lineage>
        <taxon>unclassified sequences</taxon>
        <taxon>metagenomes</taxon>
        <taxon>ecological metagenomes</taxon>
    </lineage>
</organism>
<feature type="domain" description="HTH lysR-type" evidence="5">
    <location>
        <begin position="2"/>
        <end position="59"/>
    </location>
</feature>
<comment type="caution">
    <text evidence="6">The sequence shown here is derived from an EMBL/GenBank/DDBJ whole genome shotgun (WGS) entry which is preliminary data.</text>
</comment>
<evidence type="ECO:0000256" key="1">
    <source>
        <dbReference type="ARBA" id="ARBA00009437"/>
    </source>
</evidence>
<dbReference type="PROSITE" id="PS50931">
    <property type="entry name" value="HTH_LYSR"/>
    <property type="match status" value="1"/>
</dbReference>
<dbReference type="Pfam" id="PF03466">
    <property type="entry name" value="LysR_substrate"/>
    <property type="match status" value="1"/>
</dbReference>
<evidence type="ECO:0000259" key="5">
    <source>
        <dbReference type="PROSITE" id="PS50931"/>
    </source>
</evidence>
<sequence>MLDFKELEAFVWAVRLGSFRKAATRLHLTQPSISERISRLETTVGELLLERSARPIQPTMRGREFFMHAERMLHQRDEAMKLFDSEEAFSAPLRLGTIETIAHSWFPDFMRQLTERYPGLTIELTVDYSPVLNERLLGNELDIVLAMNGYLPQKQIEYESLSPYEMGMFVSPRHAKLLSESADAWSTQLPFISFGKQARPHSELVHYLAEQGVASPRIHCVSTLMTIVRMTTEGLGIGALPVSTVLDEWQQGALYRLELPVPLPAMHYDVIWRSANHPRFCRGVSRLAQQCACSYAQARRADMTTTLFSGRWISPSVSSGTTKATATNH</sequence>
<keyword evidence="2" id="KW-0805">Transcription regulation</keyword>
<evidence type="ECO:0000256" key="4">
    <source>
        <dbReference type="ARBA" id="ARBA00023163"/>
    </source>
</evidence>
<evidence type="ECO:0000256" key="3">
    <source>
        <dbReference type="ARBA" id="ARBA00023125"/>
    </source>
</evidence>
<reference evidence="6" key="1">
    <citation type="journal article" date="2015" name="Nature">
        <title>Complex archaea that bridge the gap between prokaryotes and eukaryotes.</title>
        <authorList>
            <person name="Spang A."/>
            <person name="Saw J.H."/>
            <person name="Jorgensen S.L."/>
            <person name="Zaremba-Niedzwiedzka K."/>
            <person name="Martijn J."/>
            <person name="Lind A.E."/>
            <person name="van Eijk R."/>
            <person name="Schleper C."/>
            <person name="Guy L."/>
            <person name="Ettema T.J."/>
        </authorList>
    </citation>
    <scope>NUCLEOTIDE SEQUENCE</scope>
</reference>
<dbReference type="PANTHER" id="PTHR30126:SF77">
    <property type="entry name" value="TRANSCRIPTIONAL REGULATORY PROTEIN"/>
    <property type="match status" value="1"/>
</dbReference>
<dbReference type="SUPFAM" id="SSF53850">
    <property type="entry name" value="Periplasmic binding protein-like II"/>
    <property type="match status" value="1"/>
</dbReference>
<dbReference type="Gene3D" id="3.40.190.10">
    <property type="entry name" value="Periplasmic binding protein-like II"/>
    <property type="match status" value="2"/>
</dbReference>
<dbReference type="GO" id="GO:0000976">
    <property type="term" value="F:transcription cis-regulatory region binding"/>
    <property type="evidence" value="ECO:0007669"/>
    <property type="project" value="TreeGrafter"/>
</dbReference>
<evidence type="ECO:0000256" key="2">
    <source>
        <dbReference type="ARBA" id="ARBA00023015"/>
    </source>
</evidence>
<dbReference type="Gene3D" id="1.10.10.10">
    <property type="entry name" value="Winged helix-like DNA-binding domain superfamily/Winged helix DNA-binding domain"/>
    <property type="match status" value="1"/>
</dbReference>
<dbReference type="InterPro" id="IPR005119">
    <property type="entry name" value="LysR_subst-bd"/>
</dbReference>
<dbReference type="SUPFAM" id="SSF46785">
    <property type="entry name" value="Winged helix' DNA-binding domain"/>
    <property type="match status" value="1"/>
</dbReference>
<evidence type="ECO:0000313" key="6">
    <source>
        <dbReference type="EMBL" id="KKN97246.1"/>
    </source>
</evidence>
<dbReference type="PRINTS" id="PR00039">
    <property type="entry name" value="HTHLYSR"/>
</dbReference>
<keyword evidence="3" id="KW-0238">DNA-binding</keyword>